<reference evidence="1 2" key="1">
    <citation type="submission" date="2018-04" db="EMBL/GenBank/DDBJ databases">
        <authorList>
            <person name="Vogel A."/>
        </authorList>
    </citation>
    <scope>NUCLEOTIDE SEQUENCE [LARGE SCALE GENOMIC DNA]</scope>
</reference>
<proteinExistence type="predicted"/>
<accession>A0A484MSD6</accession>
<sequence>MVWWGDVVNALEVRVHGVPLALDSLVEPLKVAIHPVNFEVKPIQEVGDGGKVGPGLGFCWASGSGNAAWCDSGRHGVVRPLGEGLGADRPKLRGLSERANNGGYLKPFKDVHQKERIREEVIVGGRRGDLHVDHDKLRPIDRGRVHDRV</sequence>
<evidence type="ECO:0000313" key="1">
    <source>
        <dbReference type="EMBL" id="VFQ90804.1"/>
    </source>
</evidence>
<organism evidence="1 2">
    <name type="scientific">Cuscuta campestris</name>
    <dbReference type="NCBI Taxonomy" id="132261"/>
    <lineage>
        <taxon>Eukaryota</taxon>
        <taxon>Viridiplantae</taxon>
        <taxon>Streptophyta</taxon>
        <taxon>Embryophyta</taxon>
        <taxon>Tracheophyta</taxon>
        <taxon>Spermatophyta</taxon>
        <taxon>Magnoliopsida</taxon>
        <taxon>eudicotyledons</taxon>
        <taxon>Gunneridae</taxon>
        <taxon>Pentapetalae</taxon>
        <taxon>asterids</taxon>
        <taxon>lamiids</taxon>
        <taxon>Solanales</taxon>
        <taxon>Convolvulaceae</taxon>
        <taxon>Cuscuteae</taxon>
        <taxon>Cuscuta</taxon>
        <taxon>Cuscuta subgen. Grammica</taxon>
        <taxon>Cuscuta sect. Cleistogrammica</taxon>
    </lineage>
</organism>
<dbReference type="EMBL" id="OOIL02004214">
    <property type="protein sequence ID" value="VFQ90804.1"/>
    <property type="molecule type" value="Genomic_DNA"/>
</dbReference>
<protein>
    <submittedName>
        <fullName evidence="1">Uncharacterized protein</fullName>
    </submittedName>
</protein>
<name>A0A484MSD6_9ASTE</name>
<dbReference type="Proteomes" id="UP000595140">
    <property type="component" value="Unassembled WGS sequence"/>
</dbReference>
<keyword evidence="2" id="KW-1185">Reference proteome</keyword>
<evidence type="ECO:0000313" key="2">
    <source>
        <dbReference type="Proteomes" id="UP000595140"/>
    </source>
</evidence>
<dbReference type="AlphaFoldDB" id="A0A484MSD6"/>
<gene>
    <name evidence="1" type="ORF">CCAM_LOCUS32580</name>
</gene>